<evidence type="ECO:0000313" key="2">
    <source>
        <dbReference type="EMBL" id="MBB3984812.1"/>
    </source>
</evidence>
<feature type="transmembrane region" description="Helical" evidence="1">
    <location>
        <begin position="6"/>
        <end position="25"/>
    </location>
</feature>
<dbReference type="EMBL" id="JACIEJ010000002">
    <property type="protein sequence ID" value="MBB3984812.1"/>
    <property type="molecule type" value="Genomic_DNA"/>
</dbReference>
<keyword evidence="1" id="KW-0472">Membrane</keyword>
<evidence type="ECO:0000256" key="1">
    <source>
        <dbReference type="SAM" id="Phobius"/>
    </source>
</evidence>
<sequence length="176" mass="19312">MEKLIVIGILMVFFGAVFALIHFNYRREMRDRAQRPPTLDDQIDVLTRAGLTISPGLGRDDFLAWGPEHSYAHDPWRLILLTLACRTEQPEGRPFSPRAALLDTTAPVDTKELARVTGHTTQATTLDAALGDCAAHVSEGSGLYTLENGTDLAVFVLPDQGAAQIDARYPGLLERV</sequence>
<name>A0A7W6GRK9_9RHOB</name>
<dbReference type="RefSeq" id="WP_183963759.1">
    <property type="nucleotide sequence ID" value="NZ_BAABBZ010000014.1"/>
</dbReference>
<reference evidence="2 3" key="1">
    <citation type="submission" date="2020-08" db="EMBL/GenBank/DDBJ databases">
        <title>Genomic Encyclopedia of Type Strains, Phase IV (KMG-IV): sequencing the most valuable type-strain genomes for metagenomic binning, comparative biology and taxonomic classification.</title>
        <authorList>
            <person name="Goeker M."/>
        </authorList>
    </citation>
    <scope>NUCLEOTIDE SEQUENCE [LARGE SCALE GENOMIC DNA]</scope>
    <source>
        <strain evidence="2 3">DSM 102235</strain>
    </source>
</reference>
<accession>A0A7W6GRK9</accession>
<comment type="caution">
    <text evidence="2">The sequence shown here is derived from an EMBL/GenBank/DDBJ whole genome shotgun (WGS) entry which is preliminary data.</text>
</comment>
<gene>
    <name evidence="2" type="ORF">GGQ68_001128</name>
</gene>
<protein>
    <submittedName>
        <fullName evidence="2">Uncharacterized protein</fullName>
    </submittedName>
</protein>
<evidence type="ECO:0000313" key="3">
    <source>
        <dbReference type="Proteomes" id="UP000541426"/>
    </source>
</evidence>
<proteinExistence type="predicted"/>
<keyword evidence="3" id="KW-1185">Reference proteome</keyword>
<dbReference type="Proteomes" id="UP000541426">
    <property type="component" value="Unassembled WGS sequence"/>
</dbReference>
<dbReference type="AlphaFoldDB" id="A0A7W6GRK9"/>
<keyword evidence="1" id="KW-0812">Transmembrane</keyword>
<keyword evidence="1" id="KW-1133">Transmembrane helix</keyword>
<organism evidence="2 3">
    <name type="scientific">Sagittula marina</name>
    <dbReference type="NCBI Taxonomy" id="943940"/>
    <lineage>
        <taxon>Bacteria</taxon>
        <taxon>Pseudomonadati</taxon>
        <taxon>Pseudomonadota</taxon>
        <taxon>Alphaproteobacteria</taxon>
        <taxon>Rhodobacterales</taxon>
        <taxon>Roseobacteraceae</taxon>
        <taxon>Sagittula</taxon>
    </lineage>
</organism>